<dbReference type="Gene3D" id="3.30.1110.10">
    <property type="match status" value="1"/>
</dbReference>
<evidence type="ECO:0000256" key="6">
    <source>
        <dbReference type="ARBA" id="ARBA00022726"/>
    </source>
</evidence>
<evidence type="ECO:0000256" key="4">
    <source>
        <dbReference type="ARBA" id="ARBA00012119"/>
    </source>
</evidence>
<dbReference type="STRING" id="402676.B6JXE2"/>
<keyword evidence="8 11" id="KW-0418">Kinase</keyword>
<dbReference type="PANTHER" id="PTHR45769">
    <property type="entry name" value="ADENOSINE KINASE"/>
    <property type="match status" value="1"/>
</dbReference>
<dbReference type="PROSITE" id="PS00584">
    <property type="entry name" value="PFKB_KINASES_2"/>
    <property type="match status" value="1"/>
</dbReference>
<dbReference type="EMBL" id="KE651166">
    <property type="protein sequence ID" value="EEB06043.1"/>
    <property type="molecule type" value="Genomic_DNA"/>
</dbReference>
<comment type="similarity">
    <text evidence="3 11">Belongs to the carbohydrate kinase PfkB family.</text>
</comment>
<dbReference type="eggNOG" id="KOG2854">
    <property type="taxonomic scope" value="Eukaryota"/>
</dbReference>
<evidence type="ECO:0000256" key="2">
    <source>
        <dbReference type="ARBA" id="ARBA00004801"/>
    </source>
</evidence>
<protein>
    <recommendedName>
        <fullName evidence="4 11">Adenosine kinase</fullName>
        <shortName evidence="11">AK</shortName>
        <ecNumber evidence="4 11">2.7.1.20</ecNumber>
    </recommendedName>
    <alternativeName>
        <fullName evidence="11">Adenosine 5'-phosphotransferase</fullName>
    </alternativeName>
</protein>
<keyword evidence="15" id="KW-1185">Reference proteome</keyword>
<comment type="function">
    <text evidence="11">ATP dependent phosphorylation of adenosine and other related nucleoside analogs to monophosphate derivatives.</text>
</comment>
<gene>
    <name evidence="14" type="primary">ado1</name>
    <name evidence="13" type="ORF">SJAG_01070</name>
</gene>
<feature type="domain" description="Carbohydrate kinase PfkB" evidence="12">
    <location>
        <begin position="28"/>
        <end position="337"/>
    </location>
</feature>
<dbReference type="PRINTS" id="PR00989">
    <property type="entry name" value="ADENOKINASE"/>
</dbReference>
<organism evidence="13 15">
    <name type="scientific">Schizosaccharomyces japonicus (strain yFS275 / FY16936)</name>
    <name type="common">Fission yeast</name>
    <dbReference type="NCBI Taxonomy" id="402676"/>
    <lineage>
        <taxon>Eukaryota</taxon>
        <taxon>Fungi</taxon>
        <taxon>Dikarya</taxon>
        <taxon>Ascomycota</taxon>
        <taxon>Taphrinomycotina</taxon>
        <taxon>Schizosaccharomycetes</taxon>
        <taxon>Schizosaccharomycetales</taxon>
        <taxon>Schizosaccharomycetaceae</taxon>
        <taxon>Schizosaccharomyces</taxon>
    </lineage>
</organism>
<reference evidence="13 15" key="1">
    <citation type="journal article" date="2011" name="Science">
        <title>Comparative functional genomics of the fission yeasts.</title>
        <authorList>
            <person name="Rhind N."/>
            <person name="Chen Z."/>
            <person name="Yassour M."/>
            <person name="Thompson D.A."/>
            <person name="Haas B.J."/>
            <person name="Habib N."/>
            <person name="Wapinski I."/>
            <person name="Roy S."/>
            <person name="Lin M.F."/>
            <person name="Heiman D.I."/>
            <person name="Young S.K."/>
            <person name="Furuya K."/>
            <person name="Guo Y."/>
            <person name="Pidoux A."/>
            <person name="Chen H.M."/>
            <person name="Robbertse B."/>
            <person name="Goldberg J.M."/>
            <person name="Aoki K."/>
            <person name="Bayne E.H."/>
            <person name="Berlin A.M."/>
            <person name="Desjardins C.A."/>
            <person name="Dobbs E."/>
            <person name="Dukaj L."/>
            <person name="Fan L."/>
            <person name="FitzGerald M.G."/>
            <person name="French C."/>
            <person name="Gujja S."/>
            <person name="Hansen K."/>
            <person name="Keifenheim D."/>
            <person name="Levin J.Z."/>
            <person name="Mosher R.A."/>
            <person name="Mueller C.A."/>
            <person name="Pfiffner J."/>
            <person name="Priest M."/>
            <person name="Russ C."/>
            <person name="Smialowska A."/>
            <person name="Swoboda P."/>
            <person name="Sykes S.M."/>
            <person name="Vaughn M."/>
            <person name="Vengrova S."/>
            <person name="Yoder R."/>
            <person name="Zeng Q."/>
            <person name="Allshire R."/>
            <person name="Baulcombe D."/>
            <person name="Birren B.W."/>
            <person name="Brown W."/>
            <person name="Ekwall K."/>
            <person name="Kellis M."/>
            <person name="Leatherwood J."/>
            <person name="Levin H."/>
            <person name="Margalit H."/>
            <person name="Martienssen R."/>
            <person name="Nieduszynski C.A."/>
            <person name="Spatafora J.W."/>
            <person name="Friedman N."/>
            <person name="Dalgaard J.Z."/>
            <person name="Baumann P."/>
            <person name="Niki H."/>
            <person name="Regev A."/>
            <person name="Nusbaum C."/>
        </authorList>
    </citation>
    <scope>NUCLEOTIDE SEQUENCE [LARGE SCALE GENOMIC DNA]</scope>
    <source>
        <strain evidence="15">yFS275 / FY16936</strain>
    </source>
</reference>
<dbReference type="EC" id="2.7.1.20" evidence="4 11"/>
<evidence type="ECO:0000256" key="3">
    <source>
        <dbReference type="ARBA" id="ARBA00010688"/>
    </source>
</evidence>
<comment type="catalytic activity">
    <reaction evidence="11">
        <text>adenosine + ATP = AMP + ADP + H(+)</text>
        <dbReference type="Rhea" id="RHEA:20824"/>
        <dbReference type="ChEBI" id="CHEBI:15378"/>
        <dbReference type="ChEBI" id="CHEBI:16335"/>
        <dbReference type="ChEBI" id="CHEBI:30616"/>
        <dbReference type="ChEBI" id="CHEBI:456215"/>
        <dbReference type="ChEBI" id="CHEBI:456216"/>
        <dbReference type="EC" id="2.7.1.20"/>
    </reaction>
</comment>
<dbReference type="GO" id="GO:0044209">
    <property type="term" value="P:AMP salvage"/>
    <property type="evidence" value="ECO:0007669"/>
    <property type="project" value="UniProtKB-UniRule"/>
</dbReference>
<dbReference type="FunFam" id="3.40.1190.20:FF:000014">
    <property type="entry name" value="ADO1p Adenosine kinase"/>
    <property type="match status" value="1"/>
</dbReference>
<dbReference type="OrthoDB" id="432447at2759"/>
<dbReference type="Pfam" id="PF00294">
    <property type="entry name" value="PfkB"/>
    <property type="match status" value="1"/>
</dbReference>
<proteinExistence type="inferred from homology"/>
<dbReference type="InterPro" id="IPR002173">
    <property type="entry name" value="Carboh/pur_kinase_PfkB_CS"/>
</dbReference>
<dbReference type="RefSeq" id="XP_002172336.1">
    <property type="nucleotide sequence ID" value="XM_002172300.2"/>
</dbReference>
<evidence type="ECO:0000313" key="13">
    <source>
        <dbReference type="EMBL" id="EEB06043.1"/>
    </source>
</evidence>
<dbReference type="GO" id="GO:0005524">
    <property type="term" value="F:ATP binding"/>
    <property type="evidence" value="ECO:0007669"/>
    <property type="project" value="UniProtKB-UniRule"/>
</dbReference>
<evidence type="ECO:0000313" key="14">
    <source>
        <dbReference type="JaponicusDB" id="SJAG_01070"/>
    </source>
</evidence>
<dbReference type="GeneID" id="7048313"/>
<evidence type="ECO:0000256" key="10">
    <source>
        <dbReference type="PIRSR" id="PIRSR601805-1"/>
    </source>
</evidence>
<dbReference type="SUPFAM" id="SSF53613">
    <property type="entry name" value="Ribokinase-like"/>
    <property type="match status" value="1"/>
</dbReference>
<evidence type="ECO:0000256" key="9">
    <source>
        <dbReference type="ARBA" id="ARBA00022840"/>
    </source>
</evidence>
<evidence type="ECO:0000256" key="5">
    <source>
        <dbReference type="ARBA" id="ARBA00022679"/>
    </source>
</evidence>
<evidence type="ECO:0000256" key="7">
    <source>
        <dbReference type="ARBA" id="ARBA00022741"/>
    </source>
</evidence>
<dbReference type="Gene3D" id="3.40.1190.20">
    <property type="match status" value="1"/>
</dbReference>
<dbReference type="InterPro" id="IPR029056">
    <property type="entry name" value="Ribokinase-like"/>
</dbReference>
<comment type="cofactor">
    <cofactor evidence="1 11">
        <name>Mg(2+)</name>
        <dbReference type="ChEBI" id="CHEBI:18420"/>
    </cofactor>
</comment>
<evidence type="ECO:0000256" key="8">
    <source>
        <dbReference type="ARBA" id="ARBA00022777"/>
    </source>
</evidence>
<name>B6JXE2_SCHJY</name>
<keyword evidence="9 11" id="KW-0067">ATP-binding</keyword>
<dbReference type="OMA" id="RTMCTYL"/>
<sequence length="343" mass="36580">MASSLEYSLFGLENPLLDYYIAGGEEILAKYGLKANDAILAGDEHMGIYTEACSSYSAGGAAQNSMRAAQYVMPPNSTVFTGCVGNDKFAEMLRESNDKAGLRSEFSVDPDTPTGVCAVVLTKNGANRSLITNLGAANHYKLEHLQKPEVWAFVEKSRVIYVGGYHLTVCVDAILALAKHAAEKNKPFVLNLSAPFIPQFFKDQLDSVMPYADVVICNETEAAAFAESHGVESTDLKDIALAIAGYSKVNNARSRAVVITHGAESTNVAQDGKVTVYTPNRVPAEEVVDTNGAGDAFAGGFIAALAKGQGIDYAITLGHWLGQECIKVSGTTLAEPKKQYPLP</sequence>
<accession>B6JXE2</accession>
<evidence type="ECO:0000256" key="1">
    <source>
        <dbReference type="ARBA" id="ARBA00001946"/>
    </source>
</evidence>
<dbReference type="GO" id="GO:0005634">
    <property type="term" value="C:nucleus"/>
    <property type="evidence" value="ECO:0000318"/>
    <property type="project" value="GO_Central"/>
</dbReference>
<evidence type="ECO:0000259" key="12">
    <source>
        <dbReference type="Pfam" id="PF00294"/>
    </source>
</evidence>
<keyword evidence="6 11" id="KW-0660">Purine salvage</keyword>
<dbReference type="VEuPathDB" id="FungiDB:SJAG_01070"/>
<dbReference type="UniPathway" id="UPA00588">
    <property type="reaction ID" value="UER00659"/>
</dbReference>
<evidence type="ECO:0000313" key="15">
    <source>
        <dbReference type="Proteomes" id="UP000001744"/>
    </source>
</evidence>
<keyword evidence="11" id="KW-0460">Magnesium</keyword>
<keyword evidence="7 11" id="KW-0547">Nucleotide-binding</keyword>
<dbReference type="InterPro" id="IPR001805">
    <property type="entry name" value="Adenokinase"/>
</dbReference>
<dbReference type="Proteomes" id="UP000001744">
    <property type="component" value="Unassembled WGS sequence"/>
</dbReference>
<evidence type="ECO:0000256" key="11">
    <source>
        <dbReference type="RuleBase" id="RU368116"/>
    </source>
</evidence>
<comment type="pathway">
    <text evidence="2 11">Purine metabolism; AMP biosynthesis via salvage pathway; AMP from adenosine: step 1/1.</text>
</comment>
<dbReference type="CDD" id="cd01168">
    <property type="entry name" value="adenosine_kinase"/>
    <property type="match status" value="1"/>
</dbReference>
<dbReference type="GO" id="GO:0006144">
    <property type="term" value="P:purine nucleobase metabolic process"/>
    <property type="evidence" value="ECO:0000318"/>
    <property type="project" value="GO_Central"/>
</dbReference>
<dbReference type="InterPro" id="IPR011611">
    <property type="entry name" value="PfkB_dom"/>
</dbReference>
<dbReference type="AlphaFoldDB" id="B6JXE2"/>
<dbReference type="HOGENOM" id="CLU_045832_0_0_1"/>
<dbReference type="JaponicusDB" id="SJAG_01070">
    <property type="gene designation" value="ado1"/>
</dbReference>
<feature type="active site" description="Proton acceptor" evidence="10">
    <location>
        <position position="295"/>
    </location>
</feature>
<dbReference type="PANTHER" id="PTHR45769:SF3">
    <property type="entry name" value="ADENOSINE KINASE"/>
    <property type="match status" value="1"/>
</dbReference>
<dbReference type="GO" id="GO:0005829">
    <property type="term" value="C:cytosol"/>
    <property type="evidence" value="ECO:0000318"/>
    <property type="project" value="GO_Central"/>
</dbReference>
<dbReference type="GO" id="GO:0006166">
    <property type="term" value="P:purine ribonucleoside salvage"/>
    <property type="evidence" value="ECO:0007669"/>
    <property type="project" value="UniProtKB-KW"/>
</dbReference>
<dbReference type="GO" id="GO:0004001">
    <property type="term" value="F:adenosine kinase activity"/>
    <property type="evidence" value="ECO:0000318"/>
    <property type="project" value="GO_Central"/>
</dbReference>
<keyword evidence="5 11" id="KW-0808">Transferase</keyword>